<organism evidence="1 2">
    <name type="scientific">Nocardioides oleivorans</name>
    <dbReference type="NCBI Taxonomy" id="273676"/>
    <lineage>
        <taxon>Bacteria</taxon>
        <taxon>Bacillati</taxon>
        <taxon>Actinomycetota</taxon>
        <taxon>Actinomycetes</taxon>
        <taxon>Propionibacteriales</taxon>
        <taxon>Nocardioidaceae</taxon>
        <taxon>Nocardioides</taxon>
    </lineage>
</organism>
<dbReference type="Proteomes" id="UP000294071">
    <property type="component" value="Unassembled WGS sequence"/>
</dbReference>
<keyword evidence="2" id="KW-1185">Reference proteome</keyword>
<accession>A0A4Q2S097</accession>
<protein>
    <submittedName>
        <fullName evidence="1">Uncharacterized protein</fullName>
    </submittedName>
</protein>
<comment type="caution">
    <text evidence="1">The sequence shown here is derived from an EMBL/GenBank/DDBJ whole genome shotgun (WGS) entry which is preliminary data.</text>
</comment>
<dbReference type="RefSeq" id="WP_129399072.1">
    <property type="nucleotide sequence ID" value="NZ_SDWT01000001.1"/>
</dbReference>
<gene>
    <name evidence="1" type="ORF">EUA93_04685</name>
</gene>
<reference evidence="1 2" key="1">
    <citation type="submission" date="2019-01" db="EMBL/GenBank/DDBJ databases">
        <title>Novel species of Nocardioides.</title>
        <authorList>
            <person name="Liu Q."/>
            <person name="Xin Y.-H."/>
        </authorList>
    </citation>
    <scope>NUCLEOTIDE SEQUENCE [LARGE SCALE GENOMIC DNA]</scope>
    <source>
        <strain evidence="1 2">CGMCC 4.6882</strain>
    </source>
</reference>
<dbReference type="AlphaFoldDB" id="A0A4Q2S097"/>
<evidence type="ECO:0000313" key="2">
    <source>
        <dbReference type="Proteomes" id="UP000294071"/>
    </source>
</evidence>
<sequence length="99" mass="11688">MRFLGALIIELADGTTRTFKDRTKGRYDEANDETQWWTHTFEKDWDESLIVVRHVASVASWQAEDDAFTRHRGSHSNSEYTVARYQVGEWRRATRKLPK</sequence>
<dbReference type="EMBL" id="SDWT01000001">
    <property type="protein sequence ID" value="RYB93714.1"/>
    <property type="molecule type" value="Genomic_DNA"/>
</dbReference>
<proteinExistence type="predicted"/>
<evidence type="ECO:0000313" key="1">
    <source>
        <dbReference type="EMBL" id="RYB93714.1"/>
    </source>
</evidence>
<name>A0A4Q2S097_9ACTN</name>